<dbReference type="AlphaFoldDB" id="A0A916NPN1"/>
<feature type="compositionally biased region" description="Polar residues" evidence="1">
    <location>
        <begin position="423"/>
        <end position="433"/>
    </location>
</feature>
<dbReference type="EMBL" id="CAJVAS010000008">
    <property type="protein sequence ID" value="CAG7622278.1"/>
    <property type="molecule type" value="Genomic_DNA"/>
</dbReference>
<evidence type="ECO:0000256" key="2">
    <source>
        <dbReference type="SAM" id="Phobius"/>
    </source>
</evidence>
<gene>
    <name evidence="3" type="ORF">PAESOLCIP111_02410</name>
</gene>
<proteinExistence type="predicted"/>
<feature type="region of interest" description="Disordered" evidence="1">
    <location>
        <begin position="421"/>
        <end position="448"/>
    </location>
</feature>
<protein>
    <submittedName>
        <fullName evidence="3">Uncharacterized protein</fullName>
    </submittedName>
</protein>
<accession>A0A916NPN1</accession>
<reference evidence="3" key="1">
    <citation type="submission" date="2021-06" db="EMBL/GenBank/DDBJ databases">
        <authorList>
            <person name="Criscuolo A."/>
        </authorList>
    </citation>
    <scope>NUCLEOTIDE SEQUENCE</scope>
    <source>
        <strain evidence="3">CIP111600</strain>
    </source>
</reference>
<evidence type="ECO:0000313" key="4">
    <source>
        <dbReference type="Proteomes" id="UP000693672"/>
    </source>
</evidence>
<sequence length="476" mass="53486">MKRRIYTGILVFLFVFISIMPTAVGHLHAASASDRNKEEAMNHHVDFENGDLIVGTFFTASTKAKSEKEPKRPIDRRIGLYASNNGTDFTYLGETGLSGRDSSLMYKDGMFYMLSTATEKEQFAIHIQKSKDLLNWTHLNNARYEITNIEGKRPGKVYNWGPKWVEDGDKTYVIVSFESAQPRITHGLLPFASYPIMDTFIIPVESWGTDGQSKEDLNLKNITFGKPRKVNWGEGEGLSYKLYKGEKEQISRIGSYVFIHKDNKPKYGYSYIQFTKVDPWGEIEIWGADDLMTEKPWKRISPALVYSGMGAEAPNAFIDAGSRKFKRLFEGNYPVQIGDTFYLYTDNYVYKSADLLTDGGMYYTTFTDLTQGFSNPKPIQVSNTTQRPTGIEDYVTRNGNVKKITNPDAKKIIAAFSAHKANPNGTKRANENVSAAGEPGQNEARSASPAVPLSILAGGTAIMGFIYLKLRKKKKR</sequence>
<comment type="caution">
    <text evidence="3">The sequence shown here is derived from an EMBL/GenBank/DDBJ whole genome shotgun (WGS) entry which is preliminary data.</text>
</comment>
<keyword evidence="4" id="KW-1185">Reference proteome</keyword>
<keyword evidence="2" id="KW-1133">Transmembrane helix</keyword>
<feature type="transmembrane region" description="Helical" evidence="2">
    <location>
        <begin position="450"/>
        <end position="468"/>
    </location>
</feature>
<organism evidence="3 4">
    <name type="scientific">Paenibacillus solanacearum</name>
    <dbReference type="NCBI Taxonomy" id="2048548"/>
    <lineage>
        <taxon>Bacteria</taxon>
        <taxon>Bacillati</taxon>
        <taxon>Bacillota</taxon>
        <taxon>Bacilli</taxon>
        <taxon>Bacillales</taxon>
        <taxon>Paenibacillaceae</taxon>
        <taxon>Paenibacillus</taxon>
    </lineage>
</organism>
<evidence type="ECO:0000313" key="3">
    <source>
        <dbReference type="EMBL" id="CAG7622278.1"/>
    </source>
</evidence>
<evidence type="ECO:0000256" key="1">
    <source>
        <dbReference type="SAM" id="MobiDB-lite"/>
    </source>
</evidence>
<name>A0A916NPN1_9BACL</name>
<keyword evidence="2" id="KW-0472">Membrane</keyword>
<dbReference type="RefSeq" id="WP_218092188.1">
    <property type="nucleotide sequence ID" value="NZ_CAJVAS010000008.1"/>
</dbReference>
<dbReference type="Proteomes" id="UP000693672">
    <property type="component" value="Unassembled WGS sequence"/>
</dbReference>
<keyword evidence="2" id="KW-0812">Transmembrane</keyword>